<comment type="caution">
    <text evidence="1">The sequence shown here is derived from an EMBL/GenBank/DDBJ whole genome shotgun (WGS) entry which is preliminary data.</text>
</comment>
<evidence type="ECO:0000313" key="2">
    <source>
        <dbReference type="Proteomes" id="UP000269221"/>
    </source>
</evidence>
<sequence length="72" mass="8351">MSTSEIQLFSPGRDSLKELRDEQNATKLVFTGVAVQDQLVFAKTVPVQVKQGHKRMVYYRFTNTERIFQTEL</sequence>
<organism evidence="1 2">
    <name type="scientific">Hirundo rustica rustica</name>
    <dbReference type="NCBI Taxonomy" id="333673"/>
    <lineage>
        <taxon>Eukaryota</taxon>
        <taxon>Metazoa</taxon>
        <taxon>Chordata</taxon>
        <taxon>Craniata</taxon>
        <taxon>Vertebrata</taxon>
        <taxon>Euteleostomi</taxon>
        <taxon>Archelosauria</taxon>
        <taxon>Archosauria</taxon>
        <taxon>Dinosauria</taxon>
        <taxon>Saurischia</taxon>
        <taxon>Theropoda</taxon>
        <taxon>Coelurosauria</taxon>
        <taxon>Aves</taxon>
        <taxon>Neognathae</taxon>
        <taxon>Neoaves</taxon>
        <taxon>Telluraves</taxon>
        <taxon>Australaves</taxon>
        <taxon>Passeriformes</taxon>
        <taxon>Sylvioidea</taxon>
        <taxon>Hirundinidae</taxon>
        <taxon>Hirundo</taxon>
    </lineage>
</organism>
<dbReference type="Proteomes" id="UP000269221">
    <property type="component" value="Unassembled WGS sequence"/>
</dbReference>
<dbReference type="OrthoDB" id="10548060at2759"/>
<reference evidence="1 2" key="1">
    <citation type="submission" date="2018-07" db="EMBL/GenBank/DDBJ databases">
        <title>A high quality draft genome assembly of the barn swallow (H. rustica rustica).</title>
        <authorList>
            <person name="Formenti G."/>
            <person name="Chiara M."/>
            <person name="Poveda L."/>
            <person name="Francoijs K.-J."/>
            <person name="Bonisoli-Alquati A."/>
            <person name="Canova L."/>
            <person name="Gianfranceschi L."/>
            <person name="Horner D.S."/>
            <person name="Saino N."/>
        </authorList>
    </citation>
    <scope>NUCLEOTIDE SEQUENCE [LARGE SCALE GENOMIC DNA]</scope>
    <source>
        <strain evidence="1">Chelidonia</strain>
        <tissue evidence="1">Blood</tissue>
    </source>
</reference>
<dbReference type="AlphaFoldDB" id="A0A3M0JGV9"/>
<keyword evidence="2" id="KW-1185">Reference proteome</keyword>
<proteinExistence type="predicted"/>
<protein>
    <submittedName>
        <fullName evidence="1">Uncharacterized protein</fullName>
    </submittedName>
</protein>
<dbReference type="EMBL" id="QRBI01000145">
    <property type="protein sequence ID" value="RMC00103.1"/>
    <property type="molecule type" value="Genomic_DNA"/>
</dbReference>
<evidence type="ECO:0000313" key="1">
    <source>
        <dbReference type="EMBL" id="RMC00103.1"/>
    </source>
</evidence>
<name>A0A3M0JGV9_HIRRU</name>
<gene>
    <name evidence="1" type="ORF">DUI87_23513</name>
</gene>
<accession>A0A3M0JGV9</accession>